<dbReference type="Pfam" id="PF01520">
    <property type="entry name" value="Amidase_3"/>
    <property type="match status" value="1"/>
</dbReference>
<sequence>MKLYWLLPSTLGIFLISSPTEAASLKSWHFNAKQNRLEIKTEGKVQPRAKLVFNPTRLVIDLPGTALKRTTVKQKAGGAFRALRIGQVDKKTTRIALELSPEYSLDPNQVKVRGASPSHWLVQLPQPEKIASSSPAPAPQSSDEPASSESPQPSVEPPAATTPPESPQPSMEPPAATTAPLTAAPSSPPTELPAATTAPLTIAAPRQLEAAPLSNPSPAVSPPRQYLRRTNRTTTPVTPIPAANSLQVQGVRATGDGFFIRTVGTGKLDVSIDRNSDGDEDKIIVDLKGASLAPNFLPPKAFSRFGVKKIFLSQAQSERPIVRLTMEVDRDSPNWRAMVSRFGGQLGNQFGGVVLLPSRNRYTDRAVRERRNRTTELATIESVDLRGDRLYIKGDRTLVYASGWDRSSAAYSITITNAQLARTVQGPTLDTSSPVLRVRLRQTDPRTVTILVQPAAGIRVGEVEQPSPEFLSLDLKRSSMVLVPPSSPTTNPSISVPPPVPAAPPRARDRNGKTIVVIDPGHGGKDPGAVAGGVHEKDIILPISNRVAQILEQNGVHVVLTRDSDYFVGLQGRVDIAERVNADLFVSIHANSLPTRPDISGLETYYFDSGYNLAVTIHNAMLRNVPNLRDRRVRKARFYVLRKSSMPAVLVETGFMTGQHDAPRLKTAAYQNQLAEAIAQGVLQYIKQQR</sequence>
<gene>
    <name evidence="5" type="ORF">QH73_0005330</name>
</gene>
<dbReference type="Gene3D" id="3.40.630.40">
    <property type="entry name" value="Zn-dependent exopeptidases"/>
    <property type="match status" value="1"/>
</dbReference>
<name>A0A9X5E2W9_9CYAN</name>
<feature type="compositionally biased region" description="Pro residues" evidence="2">
    <location>
        <begin position="495"/>
        <end position="504"/>
    </location>
</feature>
<protein>
    <submittedName>
        <fullName evidence="5">AMIN domain-containing protein</fullName>
    </submittedName>
</protein>
<dbReference type="GO" id="GO:0009253">
    <property type="term" value="P:peptidoglycan catabolic process"/>
    <property type="evidence" value="ECO:0007669"/>
    <property type="project" value="InterPro"/>
</dbReference>
<dbReference type="Gene3D" id="2.60.40.3500">
    <property type="match status" value="1"/>
</dbReference>
<reference evidence="5 6" key="1">
    <citation type="journal article" date="2015" name="Genome Announc.">
        <title>Draft Genome Sequence of the Terrestrial Cyanobacterium Scytonema millei VB511283, Isolated from Eastern India.</title>
        <authorList>
            <person name="Sen D."/>
            <person name="Chandrababunaidu M.M."/>
            <person name="Singh D."/>
            <person name="Sanghi N."/>
            <person name="Ghorai A."/>
            <person name="Mishra G.P."/>
            <person name="Madduluri M."/>
            <person name="Adhikary S.P."/>
            <person name="Tripathy S."/>
        </authorList>
    </citation>
    <scope>NUCLEOTIDE SEQUENCE [LARGE SCALE GENOMIC DNA]</scope>
    <source>
        <strain evidence="5 6">VB511283</strain>
    </source>
</reference>
<feature type="region of interest" description="Disordered" evidence="2">
    <location>
        <begin position="128"/>
        <end position="194"/>
    </location>
</feature>
<dbReference type="EMBL" id="JTJC03000001">
    <property type="protein sequence ID" value="NHC34089.1"/>
    <property type="molecule type" value="Genomic_DNA"/>
</dbReference>
<feature type="domain" description="MurNAc-LAA" evidence="4">
    <location>
        <begin position="574"/>
        <end position="683"/>
    </location>
</feature>
<feature type="chain" id="PRO_5040787861" evidence="3">
    <location>
        <begin position="23"/>
        <end position="690"/>
    </location>
</feature>
<keyword evidence="6" id="KW-1185">Reference proteome</keyword>
<feature type="compositionally biased region" description="Pro residues" evidence="2">
    <location>
        <begin position="154"/>
        <end position="172"/>
    </location>
</feature>
<evidence type="ECO:0000256" key="2">
    <source>
        <dbReference type="SAM" id="MobiDB-lite"/>
    </source>
</evidence>
<proteinExistence type="predicted"/>
<dbReference type="PANTHER" id="PTHR30404">
    <property type="entry name" value="N-ACETYLMURAMOYL-L-ALANINE AMIDASE"/>
    <property type="match status" value="1"/>
</dbReference>
<feature type="compositionally biased region" description="Low complexity" evidence="2">
    <location>
        <begin position="484"/>
        <end position="494"/>
    </location>
</feature>
<evidence type="ECO:0000256" key="3">
    <source>
        <dbReference type="SAM" id="SignalP"/>
    </source>
</evidence>
<dbReference type="Proteomes" id="UP000031532">
    <property type="component" value="Unassembled WGS sequence"/>
</dbReference>
<evidence type="ECO:0000313" key="6">
    <source>
        <dbReference type="Proteomes" id="UP000031532"/>
    </source>
</evidence>
<dbReference type="InterPro" id="IPR050695">
    <property type="entry name" value="N-acetylmuramoyl_amidase_3"/>
</dbReference>
<dbReference type="Pfam" id="PF11741">
    <property type="entry name" value="AMIN"/>
    <property type="match status" value="1"/>
</dbReference>
<evidence type="ECO:0000259" key="4">
    <source>
        <dbReference type="SMART" id="SM00646"/>
    </source>
</evidence>
<dbReference type="InterPro" id="IPR002508">
    <property type="entry name" value="MurNAc-LAA_cat"/>
</dbReference>
<feature type="signal peptide" evidence="3">
    <location>
        <begin position="1"/>
        <end position="22"/>
    </location>
</feature>
<dbReference type="SMART" id="SM00646">
    <property type="entry name" value="Ami_3"/>
    <property type="match status" value="1"/>
</dbReference>
<dbReference type="OrthoDB" id="9806267at2"/>
<dbReference type="AlphaFoldDB" id="A0A9X5E2W9"/>
<keyword evidence="3" id="KW-0732">Signal</keyword>
<keyword evidence="1" id="KW-0378">Hydrolase</keyword>
<dbReference type="GO" id="GO:0008745">
    <property type="term" value="F:N-acetylmuramoyl-L-alanine amidase activity"/>
    <property type="evidence" value="ECO:0007669"/>
    <property type="project" value="InterPro"/>
</dbReference>
<evidence type="ECO:0000256" key="1">
    <source>
        <dbReference type="ARBA" id="ARBA00022801"/>
    </source>
</evidence>
<dbReference type="GO" id="GO:0030288">
    <property type="term" value="C:outer membrane-bounded periplasmic space"/>
    <property type="evidence" value="ECO:0007669"/>
    <property type="project" value="TreeGrafter"/>
</dbReference>
<dbReference type="InterPro" id="IPR021731">
    <property type="entry name" value="AMIN_dom"/>
</dbReference>
<organism evidence="5 6">
    <name type="scientific">Scytonema millei VB511283</name>
    <dbReference type="NCBI Taxonomy" id="1245923"/>
    <lineage>
        <taxon>Bacteria</taxon>
        <taxon>Bacillati</taxon>
        <taxon>Cyanobacteriota</taxon>
        <taxon>Cyanophyceae</taxon>
        <taxon>Nostocales</taxon>
        <taxon>Scytonemataceae</taxon>
        <taxon>Scytonema</taxon>
    </lineage>
</organism>
<feature type="compositionally biased region" description="Low complexity" evidence="2">
    <location>
        <begin position="131"/>
        <end position="153"/>
    </location>
</feature>
<accession>A0A9X5E2W9</accession>
<dbReference type="RefSeq" id="WP_039715514.1">
    <property type="nucleotide sequence ID" value="NZ_JTJC03000001.1"/>
</dbReference>
<dbReference type="SUPFAM" id="SSF53187">
    <property type="entry name" value="Zn-dependent exopeptidases"/>
    <property type="match status" value="1"/>
</dbReference>
<dbReference type="PANTHER" id="PTHR30404:SF0">
    <property type="entry name" value="N-ACETYLMURAMOYL-L-ALANINE AMIDASE AMIC"/>
    <property type="match status" value="1"/>
</dbReference>
<evidence type="ECO:0000313" key="5">
    <source>
        <dbReference type="EMBL" id="NHC34089.1"/>
    </source>
</evidence>
<feature type="region of interest" description="Disordered" evidence="2">
    <location>
        <begin position="484"/>
        <end position="508"/>
    </location>
</feature>
<dbReference type="CDD" id="cd02696">
    <property type="entry name" value="MurNAc-LAA"/>
    <property type="match status" value="1"/>
</dbReference>
<comment type="caution">
    <text evidence="5">The sequence shown here is derived from an EMBL/GenBank/DDBJ whole genome shotgun (WGS) entry which is preliminary data.</text>
</comment>
<feature type="compositionally biased region" description="Low complexity" evidence="2">
    <location>
        <begin position="173"/>
        <end position="185"/>
    </location>
</feature>